<proteinExistence type="inferred from homology"/>
<dbReference type="STRING" id="159292.SAMN05192546_11119"/>
<evidence type="ECO:0000256" key="7">
    <source>
        <dbReference type="HAMAP-Rule" id="MF_01337"/>
    </source>
</evidence>
<keyword evidence="4 7" id="KW-0689">Ribosomal protein</keyword>
<evidence type="ECO:0000313" key="10">
    <source>
        <dbReference type="Proteomes" id="UP000199230"/>
    </source>
</evidence>
<dbReference type="FunFam" id="3.30.420.100:FF:000001">
    <property type="entry name" value="50S ribosomal protein L18"/>
    <property type="match status" value="1"/>
</dbReference>
<evidence type="ECO:0000256" key="1">
    <source>
        <dbReference type="ARBA" id="ARBA00007116"/>
    </source>
</evidence>
<dbReference type="OrthoDB" id="9810939at2"/>
<gene>
    <name evidence="7" type="primary">rplR</name>
    <name evidence="9" type="ORF">SAMN05192546_11119</name>
</gene>
<reference evidence="9 10" key="1">
    <citation type="submission" date="2016-10" db="EMBL/GenBank/DDBJ databases">
        <authorList>
            <person name="de Groot N.N."/>
        </authorList>
    </citation>
    <scope>NUCLEOTIDE SEQUENCE [LARGE SCALE GENOMIC DNA]</scope>
    <source>
        <strain evidence="9 10">APO</strain>
    </source>
</reference>
<dbReference type="NCBIfam" id="TIGR00060">
    <property type="entry name" value="L18_bact"/>
    <property type="match status" value="1"/>
</dbReference>
<dbReference type="GO" id="GO:0006412">
    <property type="term" value="P:translation"/>
    <property type="evidence" value="ECO:0007669"/>
    <property type="project" value="UniProtKB-UniRule"/>
</dbReference>
<dbReference type="InterPro" id="IPR004389">
    <property type="entry name" value="Ribosomal_uL18_bac-type"/>
</dbReference>
<dbReference type="HAMAP" id="MF_01337_B">
    <property type="entry name" value="Ribosomal_uL18_B"/>
    <property type="match status" value="1"/>
</dbReference>
<feature type="region of interest" description="Disordered" evidence="8">
    <location>
        <begin position="1"/>
        <end position="29"/>
    </location>
</feature>
<keyword evidence="2 7" id="KW-0699">rRNA-binding</keyword>
<dbReference type="GO" id="GO:0003735">
    <property type="term" value="F:structural constituent of ribosome"/>
    <property type="evidence" value="ECO:0007669"/>
    <property type="project" value="InterPro"/>
</dbReference>
<evidence type="ECO:0000256" key="3">
    <source>
        <dbReference type="ARBA" id="ARBA00022884"/>
    </source>
</evidence>
<dbReference type="RefSeq" id="WP_093315271.1">
    <property type="nucleotide sequence ID" value="NZ_FNPV01000011.1"/>
</dbReference>
<dbReference type="GO" id="GO:0022625">
    <property type="term" value="C:cytosolic large ribosomal subunit"/>
    <property type="evidence" value="ECO:0007669"/>
    <property type="project" value="TreeGrafter"/>
</dbReference>
<dbReference type="AlphaFoldDB" id="A0A1H3QXP2"/>
<evidence type="ECO:0000313" key="9">
    <source>
        <dbReference type="EMBL" id="SDZ18197.1"/>
    </source>
</evidence>
<dbReference type="PANTHER" id="PTHR12899:SF3">
    <property type="entry name" value="LARGE RIBOSOMAL SUBUNIT PROTEIN UL18M"/>
    <property type="match status" value="1"/>
</dbReference>
<sequence length="122" mass="13568">MLKKPSKNSLRLKRHKRLRNKVSGTPQRPRLNVYRSLNNIYAQVIDDINGKTLVAASSLEKEVKDQVKSCASKEASALVGKIVAQRAVEQGITEVTFDRGGYIYHGRVKSLADSAREAGLKF</sequence>
<dbReference type="InterPro" id="IPR005484">
    <property type="entry name" value="Ribosomal_uL18_bac/plant/anim"/>
</dbReference>
<evidence type="ECO:0000256" key="6">
    <source>
        <dbReference type="ARBA" id="ARBA00035197"/>
    </source>
</evidence>
<dbReference type="EMBL" id="FNPV01000011">
    <property type="protein sequence ID" value="SDZ18197.1"/>
    <property type="molecule type" value="Genomic_DNA"/>
</dbReference>
<evidence type="ECO:0000256" key="2">
    <source>
        <dbReference type="ARBA" id="ARBA00022730"/>
    </source>
</evidence>
<dbReference type="Proteomes" id="UP000199230">
    <property type="component" value="Unassembled WGS sequence"/>
</dbReference>
<name>A0A1H3QXP2_9FIRM</name>
<evidence type="ECO:0000256" key="8">
    <source>
        <dbReference type="SAM" id="MobiDB-lite"/>
    </source>
</evidence>
<accession>A0A1H3QXP2</accession>
<protein>
    <recommendedName>
        <fullName evidence="6 7">Large ribosomal subunit protein uL18</fullName>
    </recommendedName>
</protein>
<comment type="function">
    <text evidence="7">This is one of the proteins that bind and probably mediate the attachment of the 5S RNA into the large ribosomal subunit, where it forms part of the central protuberance.</text>
</comment>
<keyword evidence="10" id="KW-1185">Reference proteome</keyword>
<dbReference type="SUPFAM" id="SSF53137">
    <property type="entry name" value="Translational machinery components"/>
    <property type="match status" value="1"/>
</dbReference>
<evidence type="ECO:0000256" key="5">
    <source>
        <dbReference type="ARBA" id="ARBA00023274"/>
    </source>
</evidence>
<dbReference type="InterPro" id="IPR057268">
    <property type="entry name" value="Ribosomal_L18"/>
</dbReference>
<keyword evidence="3 7" id="KW-0694">RNA-binding</keyword>
<feature type="compositionally biased region" description="Basic residues" evidence="8">
    <location>
        <begin position="1"/>
        <end position="20"/>
    </location>
</feature>
<dbReference type="CDD" id="cd00432">
    <property type="entry name" value="Ribosomal_L18_L5e"/>
    <property type="match status" value="1"/>
</dbReference>
<organism evidence="9 10">
    <name type="scientific">Tindallia californiensis</name>
    <dbReference type="NCBI Taxonomy" id="159292"/>
    <lineage>
        <taxon>Bacteria</taxon>
        <taxon>Bacillati</taxon>
        <taxon>Bacillota</taxon>
        <taxon>Clostridia</taxon>
        <taxon>Peptostreptococcales</taxon>
        <taxon>Tindalliaceae</taxon>
        <taxon>Tindallia</taxon>
    </lineage>
</organism>
<dbReference type="Gene3D" id="3.30.420.100">
    <property type="match status" value="1"/>
</dbReference>
<comment type="similarity">
    <text evidence="1 7">Belongs to the universal ribosomal protein uL18 family.</text>
</comment>
<dbReference type="PANTHER" id="PTHR12899">
    <property type="entry name" value="39S RIBOSOMAL PROTEIN L18, MITOCHONDRIAL"/>
    <property type="match status" value="1"/>
</dbReference>
<keyword evidence="5 7" id="KW-0687">Ribonucleoprotein</keyword>
<evidence type="ECO:0000256" key="4">
    <source>
        <dbReference type="ARBA" id="ARBA00022980"/>
    </source>
</evidence>
<comment type="subunit">
    <text evidence="7">Part of the 50S ribosomal subunit; part of the 5S rRNA/L5/L18/L25 subcomplex. Contacts the 5S and 23S rRNAs.</text>
</comment>
<dbReference type="Pfam" id="PF00861">
    <property type="entry name" value="Ribosomal_L18p"/>
    <property type="match status" value="1"/>
</dbReference>
<dbReference type="GO" id="GO:0008097">
    <property type="term" value="F:5S rRNA binding"/>
    <property type="evidence" value="ECO:0007669"/>
    <property type="project" value="TreeGrafter"/>
</dbReference>